<evidence type="ECO:0000313" key="2">
    <source>
        <dbReference type="EMBL" id="KAL2851820.1"/>
    </source>
</evidence>
<comment type="caution">
    <text evidence="2">The sequence shown here is derived from an EMBL/GenBank/DDBJ whole genome shotgun (WGS) entry which is preliminary data.</text>
</comment>
<gene>
    <name evidence="2" type="ORF">BJX68DRAFT_68419</name>
</gene>
<dbReference type="RefSeq" id="XP_070900077.1">
    <property type="nucleotide sequence ID" value="XM_071049603.1"/>
</dbReference>
<reference evidence="2 3" key="1">
    <citation type="submission" date="2024-07" db="EMBL/GenBank/DDBJ databases">
        <title>Section-level genome sequencing and comparative genomics of Aspergillus sections Usti and Cavernicolus.</title>
        <authorList>
            <consortium name="Lawrence Berkeley National Laboratory"/>
            <person name="Nybo J.L."/>
            <person name="Vesth T.C."/>
            <person name="Theobald S."/>
            <person name="Frisvad J.C."/>
            <person name="Larsen T.O."/>
            <person name="Kjaerboelling I."/>
            <person name="Rothschild-Mancinelli K."/>
            <person name="Lyhne E.K."/>
            <person name="Kogle M.E."/>
            <person name="Barry K."/>
            <person name="Clum A."/>
            <person name="Na H."/>
            <person name="Ledsgaard L."/>
            <person name="Lin J."/>
            <person name="Lipzen A."/>
            <person name="Kuo A."/>
            <person name="Riley R."/>
            <person name="Mondo S."/>
            <person name="LaButti K."/>
            <person name="Haridas S."/>
            <person name="Pangalinan J."/>
            <person name="Salamov A.A."/>
            <person name="Simmons B.A."/>
            <person name="Magnuson J.K."/>
            <person name="Chen J."/>
            <person name="Drula E."/>
            <person name="Henrissat B."/>
            <person name="Wiebenga A."/>
            <person name="Lubbers R.J."/>
            <person name="Gomes A.C."/>
            <person name="Macurrencykelacurrency M.R."/>
            <person name="Stajich J."/>
            <person name="Grigoriev I.V."/>
            <person name="Mortensen U.H."/>
            <person name="De vries R.P."/>
            <person name="Baker S.E."/>
            <person name="Andersen M.R."/>
        </authorList>
    </citation>
    <scope>NUCLEOTIDE SEQUENCE [LARGE SCALE GENOMIC DNA]</scope>
    <source>
        <strain evidence="2 3">CBS 756.74</strain>
    </source>
</reference>
<evidence type="ECO:0000313" key="3">
    <source>
        <dbReference type="Proteomes" id="UP001610444"/>
    </source>
</evidence>
<proteinExistence type="predicted"/>
<feature type="compositionally biased region" description="Polar residues" evidence="1">
    <location>
        <begin position="197"/>
        <end position="211"/>
    </location>
</feature>
<dbReference type="Proteomes" id="UP001610444">
    <property type="component" value="Unassembled WGS sequence"/>
</dbReference>
<sequence length="211" mass="23644">MRCYQRDGRKEPWSLQDADILAAAPGLGIQIQPDYYHASFLPRSTLSQRPADAQFPNFLGSGDPMIDGIFPTVWVPPSPGHCTGVPLNPSGRPRNQTDRCTKVFPWRLPFPEIFDWETVKSTRKIVYLRGSDRQSFIIILMARFTMDGIAEALTGTDCAEWGAKSIRVPRARKMDHSVLVQMFPETRNSKLPITDQPAGQNSQSRSGVLGR</sequence>
<accession>A0ABR4KHR5</accession>
<name>A0ABR4KHR5_9EURO</name>
<evidence type="ECO:0000256" key="1">
    <source>
        <dbReference type="SAM" id="MobiDB-lite"/>
    </source>
</evidence>
<dbReference type="EMBL" id="JBFXLR010000017">
    <property type="protein sequence ID" value="KAL2851820.1"/>
    <property type="molecule type" value="Genomic_DNA"/>
</dbReference>
<feature type="region of interest" description="Disordered" evidence="1">
    <location>
        <begin position="189"/>
        <end position="211"/>
    </location>
</feature>
<protein>
    <submittedName>
        <fullName evidence="2">Uncharacterized protein</fullName>
    </submittedName>
</protein>
<organism evidence="2 3">
    <name type="scientific">Aspergillus pseudodeflectus</name>
    <dbReference type="NCBI Taxonomy" id="176178"/>
    <lineage>
        <taxon>Eukaryota</taxon>
        <taxon>Fungi</taxon>
        <taxon>Dikarya</taxon>
        <taxon>Ascomycota</taxon>
        <taxon>Pezizomycotina</taxon>
        <taxon>Eurotiomycetes</taxon>
        <taxon>Eurotiomycetidae</taxon>
        <taxon>Eurotiales</taxon>
        <taxon>Aspergillaceae</taxon>
        <taxon>Aspergillus</taxon>
        <taxon>Aspergillus subgen. Nidulantes</taxon>
    </lineage>
</organism>
<dbReference type="GeneID" id="98164767"/>
<keyword evidence="3" id="KW-1185">Reference proteome</keyword>